<organism evidence="8 9">
    <name type="scientific">Jaminaea rosea</name>
    <dbReference type="NCBI Taxonomy" id="1569628"/>
    <lineage>
        <taxon>Eukaryota</taxon>
        <taxon>Fungi</taxon>
        <taxon>Dikarya</taxon>
        <taxon>Basidiomycota</taxon>
        <taxon>Ustilaginomycotina</taxon>
        <taxon>Exobasidiomycetes</taxon>
        <taxon>Microstromatales</taxon>
        <taxon>Microstromatales incertae sedis</taxon>
        <taxon>Jaminaea</taxon>
    </lineage>
</organism>
<feature type="region of interest" description="Disordered" evidence="6">
    <location>
        <begin position="609"/>
        <end position="629"/>
    </location>
</feature>
<evidence type="ECO:0000313" key="8">
    <source>
        <dbReference type="EMBL" id="PWN28721.1"/>
    </source>
</evidence>
<keyword evidence="9" id="KW-1185">Reference proteome</keyword>
<dbReference type="GeneID" id="37027409"/>
<dbReference type="InterPro" id="IPR029048">
    <property type="entry name" value="HSP70_C_sf"/>
</dbReference>
<dbReference type="EMBL" id="KZ819664">
    <property type="protein sequence ID" value="PWN28721.1"/>
    <property type="molecule type" value="Genomic_DNA"/>
</dbReference>
<feature type="signal peptide" evidence="7">
    <location>
        <begin position="1"/>
        <end position="26"/>
    </location>
</feature>
<evidence type="ECO:0000256" key="5">
    <source>
        <dbReference type="ARBA" id="ARBA00023186"/>
    </source>
</evidence>
<name>A0A316UWL8_9BASI</name>
<dbReference type="PANTHER" id="PTHR45639">
    <property type="entry name" value="HSC70CB, ISOFORM G-RELATED"/>
    <property type="match status" value="1"/>
</dbReference>
<dbReference type="PRINTS" id="PR00301">
    <property type="entry name" value="HEATSHOCK70"/>
</dbReference>
<dbReference type="STRING" id="1569628.A0A316UWL8"/>
<feature type="compositionally biased region" description="Low complexity" evidence="6">
    <location>
        <begin position="880"/>
        <end position="892"/>
    </location>
</feature>
<dbReference type="GO" id="GO:0005788">
    <property type="term" value="C:endoplasmic reticulum lumen"/>
    <property type="evidence" value="ECO:0007669"/>
    <property type="project" value="UniProtKB-SubCell"/>
</dbReference>
<dbReference type="Pfam" id="PF00012">
    <property type="entry name" value="HSP70"/>
    <property type="match status" value="1"/>
</dbReference>
<dbReference type="Gene3D" id="3.30.420.40">
    <property type="match status" value="2"/>
</dbReference>
<dbReference type="InterPro" id="IPR043129">
    <property type="entry name" value="ATPase_NBD"/>
</dbReference>
<keyword evidence="5" id="KW-0143">Chaperone</keyword>
<dbReference type="FunFam" id="3.90.640.10:FF:000004">
    <property type="entry name" value="Heat shock 70 kDa protein 4"/>
    <property type="match status" value="1"/>
</dbReference>
<reference evidence="8 9" key="1">
    <citation type="journal article" date="2018" name="Mol. Biol. Evol.">
        <title>Broad Genomic Sampling Reveals a Smut Pathogenic Ancestry of the Fungal Clade Ustilaginomycotina.</title>
        <authorList>
            <person name="Kijpornyongpan T."/>
            <person name="Mondo S.J."/>
            <person name="Barry K."/>
            <person name="Sandor L."/>
            <person name="Lee J."/>
            <person name="Lipzen A."/>
            <person name="Pangilinan J."/>
            <person name="LaButti K."/>
            <person name="Hainaut M."/>
            <person name="Henrissat B."/>
            <person name="Grigoriev I.V."/>
            <person name="Spatafora J.W."/>
            <person name="Aime M.C."/>
        </authorList>
    </citation>
    <scope>NUCLEOTIDE SEQUENCE [LARGE SCALE GENOMIC DNA]</scope>
    <source>
        <strain evidence="8 9">MCA 5214</strain>
    </source>
</reference>
<dbReference type="GO" id="GO:0034663">
    <property type="term" value="C:endoplasmic reticulum chaperone complex"/>
    <property type="evidence" value="ECO:0007669"/>
    <property type="project" value="TreeGrafter"/>
</dbReference>
<dbReference type="GO" id="GO:0005524">
    <property type="term" value="F:ATP binding"/>
    <property type="evidence" value="ECO:0007669"/>
    <property type="project" value="UniProtKB-KW"/>
</dbReference>
<protein>
    <submittedName>
        <fullName evidence="8">Actin-like ATPase domain-containing protein</fullName>
    </submittedName>
</protein>
<dbReference type="GO" id="GO:0140662">
    <property type="term" value="F:ATP-dependent protein folding chaperone"/>
    <property type="evidence" value="ECO:0007669"/>
    <property type="project" value="InterPro"/>
</dbReference>
<dbReference type="Gene3D" id="3.90.640.10">
    <property type="entry name" value="Actin, Chain A, domain 4"/>
    <property type="match status" value="1"/>
</dbReference>
<dbReference type="AlphaFoldDB" id="A0A316UWL8"/>
<evidence type="ECO:0000256" key="2">
    <source>
        <dbReference type="ARBA" id="ARBA00022729"/>
    </source>
</evidence>
<dbReference type="Gene3D" id="1.20.1270.10">
    <property type="match status" value="1"/>
</dbReference>
<dbReference type="CDD" id="cd10230">
    <property type="entry name" value="ASKHA_NBD_HSP70_HYOU1"/>
    <property type="match status" value="1"/>
</dbReference>
<dbReference type="Gene3D" id="3.30.30.30">
    <property type="match status" value="1"/>
</dbReference>
<keyword evidence="4" id="KW-0067">ATP-binding</keyword>
<evidence type="ECO:0000256" key="4">
    <source>
        <dbReference type="ARBA" id="ARBA00022840"/>
    </source>
</evidence>
<evidence type="ECO:0000256" key="6">
    <source>
        <dbReference type="SAM" id="MobiDB-lite"/>
    </source>
</evidence>
<dbReference type="InterPro" id="IPR018181">
    <property type="entry name" value="Heat_shock_70_CS"/>
</dbReference>
<feature type="compositionally biased region" description="Basic and acidic residues" evidence="6">
    <location>
        <begin position="826"/>
        <end position="857"/>
    </location>
</feature>
<sequence length="901" mass="96766">MIIARHGASLALLVLSAIALLASTAASLGVVSFDYGADSLKTALIKPGMTPDVVLTRDSKRKLPAVVAWKMQDRSYGTDALNLATRYPGDSYPAAKLLLGRSFSDQAVASRYARLLAANLTATDRNTFAVTRATDYTLDNSGPDTHTAEELVGMQLSHAKMLAEETADEKLKVTYPGTIGTFGGLDAVVTVPAYWTASERQAIFDSATLAGFRPRIVSDAAAAATSFALSRNFPTPELHLLYDSGHSATRASLVRFSTKSFPTQDLFGTSLKEHTFIEVLSVGWSRDSGGLALDDILRQLLVQKFKENSREDIEANPRAMAKLLLSASKAKHVLSANSDARVNIEGLINDVDFRTSVTREEFEAAVSKQKLDQAFSSVVADALKRGGNAKMSDLSSVILIGGTSRVPLVQKSLSTAGVPANLIAQNLNADEAIALGAGFYGASFNPQLKMKPMRVADVNAYPIVLRESDGKEELLWKGSPETFEEEVKARYYDGATEDFSFEIEYGPGAEKLLSDGEFERPLYRVEVEEINNTLAALKAAGELSKVETSVNVSIASRPLGAVVVESAWLTVKPKKGGVVGALRNFFGGSAAGDEADSAAAVDVDAAGSEASADNATNVSSATNSSSTPVADALHPRHVRLSVKTIPLGSIKPMSGETQTKSKDKLYLADAAARRKLQTEEVRNKLESYIYRVRELTSSDAPAGFVAASKPAEREKMAKLAGEIGEWLSAGGKSVERASAEELRGKLGSLEKLVQPVERRQAEARGRKSASSKMNRVLSDARDFLTQADANLTEAVASGTSSRFARTDLDALETQIKAEGDWFAKVEKEQEKKGQDEEPAWRVEEVEKRSKKLADKVGKLKKRRIPKTRPVASGKRGDNKTSSSSSSSTASAADETPKHEEL</sequence>
<evidence type="ECO:0000256" key="1">
    <source>
        <dbReference type="ARBA" id="ARBA00004319"/>
    </source>
</evidence>
<feature type="region of interest" description="Disordered" evidence="6">
    <location>
        <begin position="826"/>
        <end position="901"/>
    </location>
</feature>
<dbReference type="PANTHER" id="PTHR45639:SF3">
    <property type="entry name" value="HYPOXIA UP-REGULATED PROTEIN 1"/>
    <property type="match status" value="1"/>
</dbReference>
<dbReference type="PROSITE" id="PS01036">
    <property type="entry name" value="HSP70_3"/>
    <property type="match status" value="1"/>
</dbReference>
<keyword evidence="3" id="KW-0547">Nucleotide-binding</keyword>
<dbReference type="GO" id="GO:0030968">
    <property type="term" value="P:endoplasmic reticulum unfolded protein response"/>
    <property type="evidence" value="ECO:0007669"/>
    <property type="project" value="TreeGrafter"/>
</dbReference>
<dbReference type="SUPFAM" id="SSF53067">
    <property type="entry name" value="Actin-like ATPase domain"/>
    <property type="match status" value="2"/>
</dbReference>
<proteinExistence type="predicted"/>
<keyword evidence="2 7" id="KW-0732">Signal</keyword>
<comment type="subcellular location">
    <subcellularLocation>
        <location evidence="1">Endoplasmic reticulum lumen</location>
    </subcellularLocation>
</comment>
<evidence type="ECO:0000256" key="7">
    <source>
        <dbReference type="SAM" id="SignalP"/>
    </source>
</evidence>
<dbReference type="RefSeq" id="XP_025363333.1">
    <property type="nucleotide sequence ID" value="XM_025505586.1"/>
</dbReference>
<feature type="chain" id="PRO_5016245221" evidence="7">
    <location>
        <begin position="27"/>
        <end position="901"/>
    </location>
</feature>
<feature type="compositionally biased region" description="Low complexity" evidence="6">
    <location>
        <begin position="609"/>
        <end position="627"/>
    </location>
</feature>
<gene>
    <name evidence="8" type="ORF">BDZ90DRAFT_230743</name>
</gene>
<dbReference type="Proteomes" id="UP000245884">
    <property type="component" value="Unassembled WGS sequence"/>
</dbReference>
<dbReference type="InterPro" id="IPR013126">
    <property type="entry name" value="Hsp_70_fam"/>
</dbReference>
<dbReference type="OrthoDB" id="10262720at2759"/>
<evidence type="ECO:0000256" key="3">
    <source>
        <dbReference type="ARBA" id="ARBA00022741"/>
    </source>
</evidence>
<dbReference type="SUPFAM" id="SSF100934">
    <property type="entry name" value="Heat shock protein 70kD (HSP70), C-terminal subdomain"/>
    <property type="match status" value="1"/>
</dbReference>
<evidence type="ECO:0000313" key="9">
    <source>
        <dbReference type="Proteomes" id="UP000245884"/>
    </source>
</evidence>
<accession>A0A316UWL8</accession>